<keyword evidence="7" id="KW-0756">Sterol biosynthesis</keyword>
<dbReference type="GO" id="GO:0047750">
    <property type="term" value="F:cholestenol delta-isomerase activity"/>
    <property type="evidence" value="ECO:0007669"/>
    <property type="project" value="InterPro"/>
</dbReference>
<keyword evidence="9 13" id="KW-0472">Membrane</keyword>
<evidence type="ECO:0000256" key="3">
    <source>
        <dbReference type="ARBA" id="ARBA00022516"/>
    </source>
</evidence>
<comment type="subcellular location">
    <subcellularLocation>
        <location evidence="1">Membrane</location>
        <topology evidence="1">Multi-pass membrane protein</topology>
    </subcellularLocation>
</comment>
<dbReference type="InterPro" id="IPR033118">
    <property type="entry name" value="EXPERA"/>
</dbReference>
<evidence type="ECO:0000313" key="16">
    <source>
        <dbReference type="EMBL" id="CUS12498.1"/>
    </source>
</evidence>
<sequence>MENTHPFYPLRLSLPHYVPNTLSSIQLVSASAAGAFIIFAGTWILVNVTSREITTSEKLHCLWFALCGFIHFFFKGYFGATPGTIAGSTHLFAQMWREYALGDSRYLSYDDFTVAMERICALFCSPLSFCLVYAIATNHPSRYPLQIIVSLAQLYGDVLYYVTASIGVYESIRPERYYFWVYFVMLNSFWIFIPGYLLYRGFTEGVEVFKRDTAGRKRKG</sequence>
<evidence type="ECO:0000256" key="7">
    <source>
        <dbReference type="ARBA" id="ARBA00023011"/>
    </source>
</evidence>
<dbReference type="GO" id="GO:0016020">
    <property type="term" value="C:membrane"/>
    <property type="evidence" value="ECO:0007669"/>
    <property type="project" value="UniProtKB-SubCell"/>
</dbReference>
<reference evidence="16" key="1">
    <citation type="submission" date="2015-10" db="EMBL/GenBank/DDBJ databases">
        <authorList>
            <person name="Regsiter A."/>
            <person name="william w."/>
        </authorList>
    </citation>
    <scope>NUCLEOTIDE SEQUENCE</scope>
    <source>
        <strain evidence="16">Montdore</strain>
    </source>
</reference>
<dbReference type="GO" id="GO:0016126">
    <property type="term" value="P:sterol biosynthetic process"/>
    <property type="evidence" value="ECO:0007669"/>
    <property type="project" value="UniProtKB-KW"/>
</dbReference>
<feature type="transmembrane region" description="Helical" evidence="14">
    <location>
        <begin position="143"/>
        <end position="162"/>
    </location>
</feature>
<organism evidence="16 17">
    <name type="scientific">Tuber aestivum</name>
    <name type="common">summer truffle</name>
    <dbReference type="NCBI Taxonomy" id="59557"/>
    <lineage>
        <taxon>Eukaryota</taxon>
        <taxon>Fungi</taxon>
        <taxon>Dikarya</taxon>
        <taxon>Ascomycota</taxon>
        <taxon>Pezizomycotina</taxon>
        <taxon>Pezizomycetes</taxon>
        <taxon>Pezizales</taxon>
        <taxon>Tuberaceae</taxon>
        <taxon>Tuber</taxon>
    </lineage>
</organism>
<evidence type="ECO:0000313" key="17">
    <source>
        <dbReference type="Proteomes" id="UP001412239"/>
    </source>
</evidence>
<keyword evidence="5" id="KW-0752">Steroid biosynthesis</keyword>
<feature type="transmembrane region" description="Helical" evidence="14">
    <location>
        <begin position="177"/>
        <end position="199"/>
    </location>
</feature>
<accession>A0A292Q0U8</accession>
<dbReference type="GO" id="GO:0004769">
    <property type="term" value="F:steroid Delta-isomerase activity"/>
    <property type="evidence" value="ECO:0007669"/>
    <property type="project" value="TreeGrafter"/>
</dbReference>
<dbReference type="GO" id="GO:0000247">
    <property type="term" value="F:C-8 sterol isomerase activity"/>
    <property type="evidence" value="ECO:0007669"/>
    <property type="project" value="TreeGrafter"/>
</dbReference>
<feature type="transmembrane region" description="Helical" evidence="14">
    <location>
        <begin position="25"/>
        <end position="48"/>
    </location>
</feature>
<evidence type="ECO:0000256" key="6">
    <source>
        <dbReference type="ARBA" id="ARBA00022989"/>
    </source>
</evidence>
<gene>
    <name evidence="16" type="ORF">GSTUAT00003463001</name>
</gene>
<keyword evidence="17" id="KW-1185">Reference proteome</keyword>
<keyword evidence="10" id="KW-1207">Sterol metabolism</keyword>
<keyword evidence="3" id="KW-0444">Lipid biosynthesis</keyword>
<feature type="transmembrane region" description="Helical" evidence="14">
    <location>
        <begin position="60"/>
        <end position="78"/>
    </location>
</feature>
<feature type="domain" description="EXPERA" evidence="15">
    <location>
        <begin position="56"/>
        <end position="198"/>
    </location>
</feature>
<evidence type="ECO:0000256" key="8">
    <source>
        <dbReference type="ARBA" id="ARBA00023098"/>
    </source>
</evidence>
<evidence type="ECO:0000259" key="15">
    <source>
        <dbReference type="PROSITE" id="PS51751"/>
    </source>
</evidence>
<name>A0A292Q0U8_9PEZI</name>
<evidence type="ECO:0000256" key="1">
    <source>
        <dbReference type="ARBA" id="ARBA00004141"/>
    </source>
</evidence>
<evidence type="ECO:0000256" key="5">
    <source>
        <dbReference type="ARBA" id="ARBA00022955"/>
    </source>
</evidence>
<feature type="non-terminal residue" evidence="16">
    <location>
        <position position="1"/>
    </location>
</feature>
<proteinExistence type="inferred from homology"/>
<keyword evidence="8" id="KW-0443">Lipid metabolism</keyword>
<dbReference type="GO" id="GO:0005783">
    <property type="term" value="C:endoplasmic reticulum"/>
    <property type="evidence" value="ECO:0007669"/>
    <property type="project" value="TreeGrafter"/>
</dbReference>
<dbReference type="PANTHER" id="PTHR14207:SF0">
    <property type="entry name" value="3-BETA-HYDROXYSTEROID-DELTA(8),DELTA(7)-ISOMERASE"/>
    <property type="match status" value="1"/>
</dbReference>
<keyword evidence="11" id="KW-0753">Steroid metabolism</keyword>
<keyword evidence="6 13" id="KW-1133">Transmembrane helix</keyword>
<keyword evidence="4 13" id="KW-0812">Transmembrane</keyword>
<feature type="transmembrane region" description="Helical" evidence="14">
    <location>
        <begin position="115"/>
        <end position="136"/>
    </location>
</feature>
<evidence type="ECO:0000256" key="13">
    <source>
        <dbReference type="PROSITE-ProRule" id="PRU01087"/>
    </source>
</evidence>
<evidence type="ECO:0000256" key="9">
    <source>
        <dbReference type="ARBA" id="ARBA00023136"/>
    </source>
</evidence>
<dbReference type="Proteomes" id="UP001412239">
    <property type="component" value="Unassembled WGS sequence"/>
</dbReference>
<evidence type="ECO:0000256" key="4">
    <source>
        <dbReference type="ARBA" id="ARBA00022692"/>
    </source>
</evidence>
<dbReference type="PANTHER" id="PTHR14207">
    <property type="entry name" value="STEROL ISOMERASE"/>
    <property type="match status" value="1"/>
</dbReference>
<evidence type="ECO:0000256" key="10">
    <source>
        <dbReference type="ARBA" id="ARBA00023166"/>
    </source>
</evidence>
<evidence type="ECO:0000256" key="2">
    <source>
        <dbReference type="ARBA" id="ARBA00008337"/>
    </source>
</evidence>
<protein>
    <recommendedName>
        <fullName evidence="15">EXPERA domain-containing protein</fullName>
    </recommendedName>
</protein>
<dbReference type="EMBL" id="LN890990">
    <property type="protein sequence ID" value="CUS12498.1"/>
    <property type="molecule type" value="Genomic_DNA"/>
</dbReference>
<dbReference type="PROSITE" id="PS51751">
    <property type="entry name" value="EXPERA"/>
    <property type="match status" value="1"/>
</dbReference>
<evidence type="ECO:0000256" key="12">
    <source>
        <dbReference type="ARBA" id="ARBA00023235"/>
    </source>
</evidence>
<keyword evidence="12" id="KW-0413">Isomerase</keyword>
<evidence type="ECO:0000256" key="14">
    <source>
        <dbReference type="SAM" id="Phobius"/>
    </source>
</evidence>
<evidence type="ECO:0000256" key="11">
    <source>
        <dbReference type="ARBA" id="ARBA00023221"/>
    </source>
</evidence>
<dbReference type="AlphaFoldDB" id="A0A292Q0U8"/>
<dbReference type="InterPro" id="IPR007905">
    <property type="entry name" value="EBP"/>
</dbReference>
<dbReference type="Pfam" id="PF05241">
    <property type="entry name" value="EBP"/>
    <property type="match status" value="1"/>
</dbReference>
<comment type="similarity">
    <text evidence="2">Belongs to the EBP family.</text>
</comment>